<proteinExistence type="predicted"/>
<evidence type="ECO:0000313" key="3">
    <source>
        <dbReference type="Proteomes" id="UP001174677"/>
    </source>
</evidence>
<comment type="caution">
    <text evidence="2">The sequence shown here is derived from an EMBL/GenBank/DDBJ whole genome shotgun (WGS) entry which is preliminary data.</text>
</comment>
<keyword evidence="1" id="KW-1133">Transmembrane helix</keyword>
<dbReference type="PANTHER" id="PTHR35278:SF4">
    <property type="entry name" value="TRANSMEMBRANE PROTEIN"/>
    <property type="match status" value="1"/>
</dbReference>
<reference evidence="2" key="1">
    <citation type="journal article" date="2023" name="Plant Biotechnol. J.">
        <title>Chromosome-level wild Hevea brasiliensis genome provides new tools for genomic-assisted breeding and valuable loci to elevate rubber yield.</title>
        <authorList>
            <person name="Cheng H."/>
            <person name="Song X."/>
            <person name="Hu Y."/>
            <person name="Wu T."/>
            <person name="Yang Q."/>
            <person name="An Z."/>
            <person name="Feng S."/>
            <person name="Deng Z."/>
            <person name="Wu W."/>
            <person name="Zeng X."/>
            <person name="Tu M."/>
            <person name="Wang X."/>
            <person name="Huang H."/>
        </authorList>
    </citation>
    <scope>NUCLEOTIDE SEQUENCE</scope>
    <source>
        <strain evidence="2">MT/VB/25A 57/8</strain>
    </source>
</reference>
<organism evidence="2 3">
    <name type="scientific">Hevea brasiliensis</name>
    <name type="common">Para rubber tree</name>
    <name type="synonym">Siphonia brasiliensis</name>
    <dbReference type="NCBI Taxonomy" id="3981"/>
    <lineage>
        <taxon>Eukaryota</taxon>
        <taxon>Viridiplantae</taxon>
        <taxon>Streptophyta</taxon>
        <taxon>Embryophyta</taxon>
        <taxon>Tracheophyta</taxon>
        <taxon>Spermatophyta</taxon>
        <taxon>Magnoliopsida</taxon>
        <taxon>eudicotyledons</taxon>
        <taxon>Gunneridae</taxon>
        <taxon>Pentapetalae</taxon>
        <taxon>rosids</taxon>
        <taxon>fabids</taxon>
        <taxon>Malpighiales</taxon>
        <taxon>Euphorbiaceae</taxon>
        <taxon>Crotonoideae</taxon>
        <taxon>Micrandreae</taxon>
        <taxon>Hevea</taxon>
    </lineage>
</organism>
<keyword evidence="1" id="KW-0472">Membrane</keyword>
<dbReference type="EMBL" id="JARPOI010000017">
    <property type="protein sequence ID" value="KAJ9139548.1"/>
    <property type="molecule type" value="Genomic_DNA"/>
</dbReference>
<keyword evidence="1" id="KW-0812">Transmembrane</keyword>
<feature type="transmembrane region" description="Helical" evidence="1">
    <location>
        <begin position="57"/>
        <end position="75"/>
    </location>
</feature>
<sequence length="232" mass="27269">MGTIVSKAANGVGGVLANVFTAPFKTILGASCEDTCVGPWDVICFIEHLCVSNLVKLLLILSLCYITLMFFYLLFKVGICQCIGRSICKMCWAACETYWFSLQYITCFVWHKLKNTKRVHRRHFRDIEKGFTSSSESDYSDNCRHVVRKKRSAREGRKFQLQSSRYPSSRYGNHSRHRYHHHHLRLKTREISAHVKCGTRRLRNSRRLQLIKLKNHRRDLGIFKRRQRRGMR</sequence>
<name>A0ABQ9KGQ3_HEVBR</name>
<evidence type="ECO:0000256" key="1">
    <source>
        <dbReference type="SAM" id="Phobius"/>
    </source>
</evidence>
<accession>A0ABQ9KGQ3</accession>
<gene>
    <name evidence="2" type="ORF">P3X46_030274</name>
</gene>
<keyword evidence="3" id="KW-1185">Reference proteome</keyword>
<dbReference type="PANTHER" id="PTHR35278">
    <property type="entry name" value="TRANSMEMBRANE PROTEIN-RELATED"/>
    <property type="match status" value="1"/>
</dbReference>
<protein>
    <submittedName>
        <fullName evidence="2">Uncharacterized protein</fullName>
    </submittedName>
</protein>
<evidence type="ECO:0000313" key="2">
    <source>
        <dbReference type="EMBL" id="KAJ9139548.1"/>
    </source>
</evidence>
<dbReference type="Proteomes" id="UP001174677">
    <property type="component" value="Chromosome 17"/>
</dbReference>